<sequence length="802" mass="88337">MRMHQALEIAALDDLPLSIRRMALAAANGSVPDLKNLRSIARSTKTSFLPVVYILLDPARIPTPEAFDAILEHNASDHAITTAIMAWDLLLGIQMSWDAVLDLWPRLWAWFEFLDTYSDILSSLLVYLSDADFSLIWVLLTSAQALILLGPAGLDLLKKTSGFYTVVGRAWSSQIRNASGCRLNTVLEIATASEFHPEMLEQLSEGAGSFGALALLVTRHLQILRDARTHDGHSPICWAVRILDVCVGPIELVAEDTRVARTFLSELVCNGVIECILHTVIALCKSSDFVAINWCFTLLRRILCRRPIMGSIVDEALDGALQLLIRSIIQCTPIPETHSHLAFFLRHLLPSLTVHHHTLLSLQIALKNHVASTSPFPESAEWQDLLDLVRWRSSAVRLSNLSSTCDNIKCNQMSKDLFKRTDWKEGGHRESCSLDRRLSLISGCGLPFSERLHIRALLKADYLMDQPPILCQIARCLRAFPDAGYFVLFDYTSTQVTTAVYSLAAKDWGTHAAALGDGVPEWKDYTARAAGGDGRYTIHVLRYLGVGGVKYWVIPLRSTKPTIDVGLRRIVADSAIGNDDFVDALKSFAAKRTVGGVAEQDSRFNLLSRSATFRSSARAGVAEVDFSRGDLPHYFLASLSSVNANWAIVPHGVAPGLGHTQDLPHYALVSLISANANSAVVLHSIGTLHHDVGHLQDLPHHVLDSLSSANANWAVVPRGLMDLKRHDVGHPQDLPHYFLDSLSSANANSTVVLRRMDLKWHNVGHPQDIPQPFLVSSSSVNANSVVVPRDSMVLKWYDAGNA</sequence>
<evidence type="ECO:0000313" key="2">
    <source>
        <dbReference type="Proteomes" id="UP001215598"/>
    </source>
</evidence>
<proteinExistence type="predicted"/>
<protein>
    <submittedName>
        <fullName evidence="1">Uncharacterized protein</fullName>
    </submittedName>
</protein>
<gene>
    <name evidence="1" type="ORF">B0H16DRAFT_1741776</name>
</gene>
<reference evidence="1" key="1">
    <citation type="submission" date="2023-03" db="EMBL/GenBank/DDBJ databases">
        <title>Massive genome expansion in bonnet fungi (Mycena s.s.) driven by repeated elements and novel gene families across ecological guilds.</title>
        <authorList>
            <consortium name="Lawrence Berkeley National Laboratory"/>
            <person name="Harder C.B."/>
            <person name="Miyauchi S."/>
            <person name="Viragh M."/>
            <person name="Kuo A."/>
            <person name="Thoen E."/>
            <person name="Andreopoulos B."/>
            <person name="Lu D."/>
            <person name="Skrede I."/>
            <person name="Drula E."/>
            <person name="Henrissat B."/>
            <person name="Morin E."/>
            <person name="Kohler A."/>
            <person name="Barry K."/>
            <person name="LaButti K."/>
            <person name="Morin E."/>
            <person name="Salamov A."/>
            <person name="Lipzen A."/>
            <person name="Mereny Z."/>
            <person name="Hegedus B."/>
            <person name="Baldrian P."/>
            <person name="Stursova M."/>
            <person name="Weitz H."/>
            <person name="Taylor A."/>
            <person name="Grigoriev I.V."/>
            <person name="Nagy L.G."/>
            <person name="Martin F."/>
            <person name="Kauserud H."/>
        </authorList>
    </citation>
    <scope>NUCLEOTIDE SEQUENCE</scope>
    <source>
        <strain evidence="1">CBHHK182m</strain>
    </source>
</reference>
<evidence type="ECO:0000313" key="1">
    <source>
        <dbReference type="EMBL" id="KAJ7715620.1"/>
    </source>
</evidence>
<comment type="caution">
    <text evidence="1">The sequence shown here is derived from an EMBL/GenBank/DDBJ whole genome shotgun (WGS) entry which is preliminary data.</text>
</comment>
<name>A0AAD7HA54_9AGAR</name>
<accession>A0AAD7HA54</accession>
<dbReference type="AlphaFoldDB" id="A0AAD7HA54"/>
<organism evidence="1 2">
    <name type="scientific">Mycena metata</name>
    <dbReference type="NCBI Taxonomy" id="1033252"/>
    <lineage>
        <taxon>Eukaryota</taxon>
        <taxon>Fungi</taxon>
        <taxon>Dikarya</taxon>
        <taxon>Basidiomycota</taxon>
        <taxon>Agaricomycotina</taxon>
        <taxon>Agaricomycetes</taxon>
        <taxon>Agaricomycetidae</taxon>
        <taxon>Agaricales</taxon>
        <taxon>Marasmiineae</taxon>
        <taxon>Mycenaceae</taxon>
        <taxon>Mycena</taxon>
    </lineage>
</organism>
<dbReference type="Proteomes" id="UP001215598">
    <property type="component" value="Unassembled WGS sequence"/>
</dbReference>
<keyword evidence="2" id="KW-1185">Reference proteome</keyword>
<dbReference type="EMBL" id="JARKIB010000304">
    <property type="protein sequence ID" value="KAJ7715620.1"/>
    <property type="molecule type" value="Genomic_DNA"/>
</dbReference>